<feature type="domain" description="AMP-dependent synthetase/ligase" evidence="8">
    <location>
        <begin position="35"/>
        <end position="406"/>
    </location>
</feature>
<dbReference type="SUPFAM" id="SSF56801">
    <property type="entry name" value="Acetyl-CoA synthetase-like"/>
    <property type="match status" value="1"/>
</dbReference>
<evidence type="ECO:0000256" key="6">
    <source>
        <dbReference type="ARBA" id="ARBA00039545"/>
    </source>
</evidence>
<keyword evidence="4" id="KW-0472">Membrane</keyword>
<dbReference type="CDD" id="cd05936">
    <property type="entry name" value="FC-FACS_FadD_like"/>
    <property type="match status" value="1"/>
</dbReference>
<dbReference type="InterPro" id="IPR050237">
    <property type="entry name" value="ATP-dep_AMP-bd_enzyme"/>
</dbReference>
<evidence type="ECO:0000259" key="8">
    <source>
        <dbReference type="Pfam" id="PF00501"/>
    </source>
</evidence>
<name>A0A248JPL0_9PROT</name>
<dbReference type="EMBL" id="CP022110">
    <property type="protein sequence ID" value="ASG20539.1"/>
    <property type="molecule type" value="Genomic_DNA"/>
</dbReference>
<comment type="pathway">
    <text evidence="2">Lipid metabolism; fatty acid beta-oxidation.</text>
</comment>
<reference evidence="10 11" key="1">
    <citation type="submission" date="2017-06" db="EMBL/GenBank/DDBJ databases">
        <title>Complete genome sequence of Nitrospirillum amazonense strain CBAmC, an endophytic nitrogen-fixing and plant growth-promoting bacterium, isolated from sugarcane.</title>
        <authorList>
            <person name="Schwab S."/>
            <person name="dos Santos Teixeira K.R."/>
            <person name="Simoes Araujo J.L."/>
            <person name="Soares Vidal M."/>
            <person name="Borges de Freitas H.R."/>
            <person name="Rivello Crivelaro A.L."/>
            <person name="Bueno de Camargo Nunes A."/>
            <person name="dos Santos C.M."/>
            <person name="Palmeira da Silva Rosa D."/>
            <person name="da Silva Padilha D."/>
            <person name="da Silva E."/>
            <person name="Araujo Terra L."/>
            <person name="Soares Mendes V."/>
            <person name="Farinelli L."/>
            <person name="Magalhaes Cruz L."/>
            <person name="Baldani J.I."/>
        </authorList>
    </citation>
    <scope>NUCLEOTIDE SEQUENCE [LARGE SCALE GENOMIC DNA]</scope>
    <source>
        <strain evidence="10 11">CBAmC</strain>
    </source>
</reference>
<evidence type="ECO:0000259" key="9">
    <source>
        <dbReference type="Pfam" id="PF13193"/>
    </source>
</evidence>
<dbReference type="InterPro" id="IPR042099">
    <property type="entry name" value="ANL_N_sf"/>
</dbReference>
<protein>
    <recommendedName>
        <fullName evidence="6">Long-chain-fatty-acid--CoA ligase</fullName>
        <ecNumber evidence="5">6.2.1.3</ecNumber>
    </recommendedName>
    <alternativeName>
        <fullName evidence="7">Long-chain acyl-CoA synthetase</fullName>
    </alternativeName>
</protein>
<dbReference type="EC" id="6.2.1.3" evidence="5"/>
<organism evidence="10 11">
    <name type="scientific">Nitrospirillum viridazoti CBAmc</name>
    <dbReference type="NCBI Taxonomy" id="1441467"/>
    <lineage>
        <taxon>Bacteria</taxon>
        <taxon>Pseudomonadati</taxon>
        <taxon>Pseudomonadota</taxon>
        <taxon>Alphaproteobacteria</taxon>
        <taxon>Rhodospirillales</taxon>
        <taxon>Azospirillaceae</taxon>
        <taxon>Nitrospirillum</taxon>
        <taxon>Nitrospirillum viridazoti</taxon>
    </lineage>
</organism>
<dbReference type="InterPro" id="IPR020845">
    <property type="entry name" value="AMP-binding_CS"/>
</dbReference>
<evidence type="ECO:0000256" key="5">
    <source>
        <dbReference type="ARBA" id="ARBA00026121"/>
    </source>
</evidence>
<dbReference type="InterPro" id="IPR000873">
    <property type="entry name" value="AMP-dep_synth/lig_dom"/>
</dbReference>
<dbReference type="AlphaFoldDB" id="A0A248JPL0"/>
<dbReference type="Gene3D" id="3.30.300.30">
    <property type="match status" value="1"/>
</dbReference>
<proteinExistence type="predicted"/>
<sequence length="559" mass="60259">MGGDQRMTMLWEKSYPPGIEWNSEPPLPTLVEDLDHAVATWPTNPFLICMGQTMDFATFGALCARVAANLAKLGVGPGVHVGLHLPNTPHFVLAFYAVLKAGGVVVPLSPLDAERELTHKQTKADIRLVISFAGLADKLPLADGVRLVVAGPTDFAGQGVPAEALPSGALPYTALLAPAEPPAAGWPKRALDDLATLQFSGGTTGLPKPAMLTHQNLSASAGAYDVFSRFMGLTPGQERMMVVLPLFHIYALDTLMVRAMRNGYCLILHPRWDTDAVLDSIRDHRPTLFAGVPTMHRAIASSPRVKDIDFSSLKFVGSGGAPLPVELAHEFEAATGKPVLEGWGMSETSPAGTITPPHRRKVGSAGIPMPGITIEIRDLTDPHKALGANEKGEICIRGRNVTQGYYKQPEETRDAFIDGLFRTGDIGYLDDDGFMFIVDRRKDMILSGGYNVYPRVVEEAIYEHPAVAEVIVIGIPDSYRGESAKAFVTLRPGAAAFSLEDLRAFLADKLGRHELPAALEFRDMLPKTAVGKLWKQPLVAEERAKAAQGPERVATSAAE</sequence>
<evidence type="ECO:0000256" key="3">
    <source>
        <dbReference type="ARBA" id="ARBA00022598"/>
    </source>
</evidence>
<evidence type="ECO:0000313" key="10">
    <source>
        <dbReference type="EMBL" id="ASG20539.1"/>
    </source>
</evidence>
<dbReference type="KEGG" id="nao:Y958_06725"/>
<feature type="domain" description="AMP-binding enzyme C-terminal" evidence="9">
    <location>
        <begin position="457"/>
        <end position="532"/>
    </location>
</feature>
<dbReference type="Proteomes" id="UP000197153">
    <property type="component" value="Chromosome 1"/>
</dbReference>
<comment type="subcellular location">
    <subcellularLocation>
        <location evidence="1">Membrane</location>
        <topology evidence="1">Peripheral membrane protein</topology>
    </subcellularLocation>
</comment>
<dbReference type="GO" id="GO:0016020">
    <property type="term" value="C:membrane"/>
    <property type="evidence" value="ECO:0007669"/>
    <property type="project" value="UniProtKB-SubCell"/>
</dbReference>
<evidence type="ECO:0000313" key="11">
    <source>
        <dbReference type="Proteomes" id="UP000197153"/>
    </source>
</evidence>
<dbReference type="InterPro" id="IPR025110">
    <property type="entry name" value="AMP-bd_C"/>
</dbReference>
<keyword evidence="11" id="KW-1185">Reference proteome</keyword>
<dbReference type="Gene3D" id="3.40.50.12780">
    <property type="entry name" value="N-terminal domain of ligase-like"/>
    <property type="match status" value="1"/>
</dbReference>
<dbReference type="PANTHER" id="PTHR43767">
    <property type="entry name" value="LONG-CHAIN-FATTY-ACID--COA LIGASE"/>
    <property type="match status" value="1"/>
</dbReference>
<dbReference type="GO" id="GO:0004467">
    <property type="term" value="F:long-chain fatty acid-CoA ligase activity"/>
    <property type="evidence" value="ECO:0007669"/>
    <property type="project" value="UniProtKB-EC"/>
</dbReference>
<dbReference type="Pfam" id="PF13193">
    <property type="entry name" value="AMP-binding_C"/>
    <property type="match status" value="1"/>
</dbReference>
<dbReference type="PROSITE" id="PS00455">
    <property type="entry name" value="AMP_BINDING"/>
    <property type="match status" value="1"/>
</dbReference>
<evidence type="ECO:0000256" key="2">
    <source>
        <dbReference type="ARBA" id="ARBA00005005"/>
    </source>
</evidence>
<accession>A0A248JPL0</accession>
<evidence type="ECO:0000256" key="1">
    <source>
        <dbReference type="ARBA" id="ARBA00004170"/>
    </source>
</evidence>
<evidence type="ECO:0000256" key="4">
    <source>
        <dbReference type="ARBA" id="ARBA00023136"/>
    </source>
</evidence>
<gene>
    <name evidence="10" type="ORF">Y958_06725</name>
</gene>
<dbReference type="InterPro" id="IPR045851">
    <property type="entry name" value="AMP-bd_C_sf"/>
</dbReference>
<evidence type="ECO:0000256" key="7">
    <source>
        <dbReference type="ARBA" id="ARBA00042773"/>
    </source>
</evidence>
<dbReference type="Pfam" id="PF00501">
    <property type="entry name" value="AMP-binding"/>
    <property type="match status" value="1"/>
</dbReference>
<dbReference type="PANTHER" id="PTHR43767:SF8">
    <property type="entry name" value="LONG-CHAIN-FATTY-ACID--COA LIGASE"/>
    <property type="match status" value="1"/>
</dbReference>
<keyword evidence="3 10" id="KW-0436">Ligase</keyword>